<dbReference type="OrthoDB" id="205662at2759"/>
<dbReference type="GO" id="GO:0051010">
    <property type="term" value="F:microtubule plus-end binding"/>
    <property type="evidence" value="ECO:0007669"/>
    <property type="project" value="InterPro"/>
</dbReference>
<comment type="subcellular location">
    <subcellularLocation>
        <location evidence="1">Cytoplasm</location>
        <location evidence="1">Cytoskeleton</location>
    </subcellularLocation>
</comment>
<feature type="compositionally biased region" description="Polar residues" evidence="4">
    <location>
        <begin position="905"/>
        <end position="919"/>
    </location>
</feature>
<dbReference type="SMART" id="SM01349">
    <property type="entry name" value="TOG"/>
    <property type="match status" value="1"/>
</dbReference>
<keyword evidence="2" id="KW-0963">Cytoplasm</keyword>
<feature type="region of interest" description="Disordered" evidence="4">
    <location>
        <begin position="342"/>
        <end position="400"/>
    </location>
</feature>
<reference evidence="6 7" key="1">
    <citation type="journal article" date="2015" name="Genome Biol.">
        <title>Comparative genomics of Steinernema reveals deeply conserved gene regulatory networks.</title>
        <authorList>
            <person name="Dillman A.R."/>
            <person name="Macchietto M."/>
            <person name="Porter C.F."/>
            <person name="Rogers A."/>
            <person name="Williams B."/>
            <person name="Antoshechkin I."/>
            <person name="Lee M.M."/>
            <person name="Goodwin Z."/>
            <person name="Lu X."/>
            <person name="Lewis E.E."/>
            <person name="Goodrich-Blair H."/>
            <person name="Stock S.P."/>
            <person name="Adams B.J."/>
            <person name="Sternberg P.W."/>
            <person name="Mortazavi A."/>
        </authorList>
    </citation>
    <scope>NUCLEOTIDE SEQUENCE [LARGE SCALE GENOMIC DNA]</scope>
    <source>
        <strain evidence="6 7">ALL</strain>
    </source>
</reference>
<proteinExistence type="predicted"/>
<feature type="domain" description="TOG" evidence="5">
    <location>
        <begin position="122"/>
        <end position="348"/>
    </location>
</feature>
<organism evidence="6 7">
    <name type="scientific">Steinernema carpocapsae</name>
    <name type="common">Entomopathogenic nematode</name>
    <dbReference type="NCBI Taxonomy" id="34508"/>
    <lineage>
        <taxon>Eukaryota</taxon>
        <taxon>Metazoa</taxon>
        <taxon>Ecdysozoa</taxon>
        <taxon>Nematoda</taxon>
        <taxon>Chromadorea</taxon>
        <taxon>Rhabditida</taxon>
        <taxon>Tylenchina</taxon>
        <taxon>Panagrolaimomorpha</taxon>
        <taxon>Strongyloidoidea</taxon>
        <taxon>Steinernematidae</taxon>
        <taxon>Steinernema</taxon>
    </lineage>
</organism>
<gene>
    <name evidence="6" type="ORF">L596_009407</name>
</gene>
<dbReference type="GO" id="GO:0061863">
    <property type="term" value="F:microtubule plus end polymerase"/>
    <property type="evidence" value="ECO:0007669"/>
    <property type="project" value="InterPro"/>
</dbReference>
<feature type="region of interest" description="Disordered" evidence="4">
    <location>
        <begin position="905"/>
        <end position="971"/>
    </location>
</feature>
<evidence type="ECO:0000313" key="7">
    <source>
        <dbReference type="Proteomes" id="UP000298663"/>
    </source>
</evidence>
<dbReference type="Pfam" id="PF21041">
    <property type="entry name" value="XMAP215_CLASP_TOG"/>
    <property type="match status" value="1"/>
</dbReference>
<feature type="compositionally biased region" description="Basic and acidic residues" evidence="4">
    <location>
        <begin position="377"/>
        <end position="387"/>
    </location>
</feature>
<dbReference type="InterPro" id="IPR034085">
    <property type="entry name" value="TOG"/>
</dbReference>
<dbReference type="InterPro" id="IPR016024">
    <property type="entry name" value="ARM-type_fold"/>
</dbReference>
<protein>
    <recommendedName>
        <fullName evidence="5">TOG domain-containing protein</fullName>
    </recommendedName>
</protein>
<dbReference type="GO" id="GO:0030951">
    <property type="term" value="P:establishment or maintenance of microtubule cytoskeleton polarity"/>
    <property type="evidence" value="ECO:0007669"/>
    <property type="project" value="InterPro"/>
</dbReference>
<evidence type="ECO:0000256" key="1">
    <source>
        <dbReference type="ARBA" id="ARBA00004245"/>
    </source>
</evidence>
<evidence type="ECO:0000313" key="6">
    <source>
        <dbReference type="EMBL" id="TKR95210.1"/>
    </source>
</evidence>
<keyword evidence="3" id="KW-0206">Cytoskeleton</keyword>
<reference evidence="6 7" key="2">
    <citation type="journal article" date="2019" name="G3 (Bethesda)">
        <title>Hybrid Assembly of the Genome of the Entomopathogenic Nematode Steinernema carpocapsae Identifies the X-Chromosome.</title>
        <authorList>
            <person name="Serra L."/>
            <person name="Macchietto M."/>
            <person name="Macias-Munoz A."/>
            <person name="McGill C.J."/>
            <person name="Rodriguez I.M."/>
            <person name="Rodriguez B."/>
            <person name="Murad R."/>
            <person name="Mortazavi A."/>
        </authorList>
    </citation>
    <scope>NUCLEOTIDE SEQUENCE [LARGE SCALE GENOMIC DNA]</scope>
    <source>
        <strain evidence="6 7">ALL</strain>
    </source>
</reference>
<dbReference type="InterPro" id="IPR011989">
    <property type="entry name" value="ARM-like"/>
</dbReference>
<accession>A0A4U5PFJ7</accession>
<dbReference type="InterPro" id="IPR045110">
    <property type="entry name" value="XMAP215"/>
</dbReference>
<evidence type="ECO:0000256" key="3">
    <source>
        <dbReference type="ARBA" id="ARBA00023212"/>
    </source>
</evidence>
<dbReference type="GO" id="GO:0007051">
    <property type="term" value="P:spindle organization"/>
    <property type="evidence" value="ECO:0007669"/>
    <property type="project" value="InterPro"/>
</dbReference>
<dbReference type="SUPFAM" id="SSF48371">
    <property type="entry name" value="ARM repeat"/>
    <property type="match status" value="1"/>
</dbReference>
<evidence type="ECO:0000256" key="2">
    <source>
        <dbReference type="ARBA" id="ARBA00022490"/>
    </source>
</evidence>
<dbReference type="AlphaFoldDB" id="A0A4U5PFJ7"/>
<feature type="compositionally biased region" description="Low complexity" evidence="4">
    <location>
        <begin position="13"/>
        <end position="31"/>
    </location>
</feature>
<dbReference type="EMBL" id="AZBU02000002">
    <property type="protein sequence ID" value="TKR95210.1"/>
    <property type="molecule type" value="Genomic_DNA"/>
</dbReference>
<dbReference type="PANTHER" id="PTHR12609">
    <property type="entry name" value="MICROTUBULE ASSOCIATED PROTEIN XMAP215"/>
    <property type="match status" value="1"/>
</dbReference>
<dbReference type="FunFam" id="1.25.10.10:FF:000050">
    <property type="entry name" value="Cytoskeleton-associated protein 5 isoform X1"/>
    <property type="match status" value="1"/>
</dbReference>
<comment type="caution">
    <text evidence="6">The sequence shown here is derived from an EMBL/GenBank/DDBJ whole genome shotgun (WGS) entry which is preliminary data.</text>
</comment>
<dbReference type="Proteomes" id="UP000298663">
    <property type="component" value="Unassembled WGS sequence"/>
</dbReference>
<feature type="compositionally biased region" description="Low complexity" evidence="4">
    <location>
        <begin position="63"/>
        <end position="78"/>
    </location>
</feature>
<dbReference type="STRING" id="34508.A0A4U5PFJ7"/>
<dbReference type="Gene3D" id="1.25.10.10">
    <property type="entry name" value="Leucine-rich Repeat Variant"/>
    <property type="match status" value="1"/>
</dbReference>
<name>A0A4U5PFJ7_STECR</name>
<keyword evidence="7" id="KW-1185">Reference proteome</keyword>
<evidence type="ECO:0000256" key="4">
    <source>
        <dbReference type="SAM" id="MobiDB-lite"/>
    </source>
</evidence>
<evidence type="ECO:0000259" key="5">
    <source>
        <dbReference type="SMART" id="SM01349"/>
    </source>
</evidence>
<feature type="compositionally biased region" description="Basic and acidic residues" evidence="4">
    <location>
        <begin position="947"/>
        <end position="959"/>
    </location>
</feature>
<dbReference type="GO" id="GO:0046785">
    <property type="term" value="P:microtubule polymerization"/>
    <property type="evidence" value="ECO:0007669"/>
    <property type="project" value="InterPro"/>
</dbReference>
<dbReference type="GO" id="GO:0005856">
    <property type="term" value="C:cytoskeleton"/>
    <property type="evidence" value="ECO:0007669"/>
    <property type="project" value="UniProtKB-SubCell"/>
</dbReference>
<feature type="compositionally biased region" description="Basic and acidic residues" evidence="4">
    <location>
        <begin position="1"/>
        <end position="12"/>
    </location>
</feature>
<feature type="region of interest" description="Disordered" evidence="4">
    <location>
        <begin position="1"/>
        <end position="81"/>
    </location>
</feature>
<dbReference type="InterPro" id="IPR048491">
    <property type="entry name" value="XMAP215_CLASP_TOG"/>
</dbReference>
<sequence length="971" mass="107849">MGKIQEYRDKAVAESPASEPAPAPAAQAPAKKAPPKAKEPESEEAEEAPVQAKPAAKPKAKKAAAPAEEAAPSAPPKEMLFSHIPNGKAMRLKDEAKLKLLKWNFDAPTPEHMEQLKNLLGDVCKPVTVQMMFNKDFKMHLKVLEQMAEFLKEEPQAVTSNGDLIMKWLTLRFFDTNPAVLLRTLDFSTALLNAIMDNQEAFSDPELSSFLPYLLLKSGEAKDAVRGPVKDIVQLLAELSSPAKVYPILLDALKTKNSRQKAECLGMLENFIEVAGTSVGANAPGSLKLIAACISDRDSGVRNGALNAIVAAYREMGDRVFQAIGKINDKDRAMLDERIKRCKATKPPSAAGGSAMTNRGKARIVSGNTRRSAVTRADSRPETRENSPEPETNVDDDEGTVNFTRHLRGVGAKMTNHSRKSTGVARDINQKFVLDSRLFELSDDEGAMDNSDCVIRDTTMMNLDRIEPTVRLRQPGTATRVERVNSAASITSIDTSEQIDRVVTNMASLTGNVASEALAQLIHLMEECPVSLVADRIDSIGKAIVTQFALIRSQRLDDRSAYSETQNLLRLLCNFTTTITKNDRIIAYMKPEVLHLFLKEVLQTLCERRITELEQGKWVVRSSNVVVMNLCEYADPTSFIVASVKLICTLLDNDHGDGRLMDFLHKSIYKQTERLMKRNCDDLDLDRIIETLHEFMERYPDDSAPAIKTSRKAVEVLVQRIVVCTRHRISAHITRFPENYGKIISYIKRCLRGIEKSSGFDMGALPGQVPSTGSVGSMNTSTLGPLGGAERHGSLSSDTNLNQLVAEMSDTLLDGGLENVFEYLQQHPHLFMEFEKMMLGSGYAKLATTVFNLFRHHMASGDGRPLRDMNFVQVVLEPWAIERIRESQRRRADIKALFQKNAAVNRSKSSSSLAPSTRAEQPMRPIAATPTAQKPKLKSSEMMQYKQRLEELRRRREESPGGPLNRTFTKD</sequence>